<gene>
    <name evidence="2" type="ORF">IQ16_02654</name>
</gene>
<comment type="caution">
    <text evidence="2">The sequence shown here is derived from an EMBL/GenBank/DDBJ whole genome shotgun (WGS) entry which is preliminary data.</text>
</comment>
<dbReference type="Pfam" id="PF07065">
    <property type="entry name" value="D123"/>
    <property type="match status" value="1"/>
</dbReference>
<dbReference type="PANTHER" id="PTHR15323:SF6">
    <property type="entry name" value="CELL DIVISION CYCLE PROTEIN 123 HOMOLOG"/>
    <property type="match status" value="1"/>
</dbReference>
<dbReference type="GO" id="GO:0005737">
    <property type="term" value="C:cytoplasm"/>
    <property type="evidence" value="ECO:0007669"/>
    <property type="project" value="TreeGrafter"/>
</dbReference>
<evidence type="ECO:0000256" key="1">
    <source>
        <dbReference type="ARBA" id="ARBA00011047"/>
    </source>
</evidence>
<dbReference type="RefSeq" id="WP_145831516.1">
    <property type="nucleotide sequence ID" value="NZ_VLLA01000005.1"/>
</dbReference>
<evidence type="ECO:0000313" key="3">
    <source>
        <dbReference type="Proteomes" id="UP000316291"/>
    </source>
</evidence>
<comment type="similarity">
    <text evidence="1">Belongs to the CDC123 family.</text>
</comment>
<keyword evidence="3" id="KW-1185">Reference proteome</keyword>
<dbReference type="AlphaFoldDB" id="A0A562RUD0"/>
<accession>A0A562RUD0</accession>
<proteinExistence type="inferred from homology"/>
<evidence type="ECO:0000313" key="2">
    <source>
        <dbReference type="EMBL" id="TWI71980.1"/>
    </source>
</evidence>
<name>A0A562RUD0_9BRAD</name>
<dbReference type="PANTHER" id="PTHR15323">
    <property type="entry name" value="D123 PROTEIN"/>
    <property type="match status" value="1"/>
</dbReference>
<organism evidence="2 3">
    <name type="scientific">Bradyrhizobium huanghuaihaiense</name>
    <dbReference type="NCBI Taxonomy" id="990078"/>
    <lineage>
        <taxon>Bacteria</taxon>
        <taxon>Pseudomonadati</taxon>
        <taxon>Pseudomonadota</taxon>
        <taxon>Alphaproteobacteria</taxon>
        <taxon>Hyphomicrobiales</taxon>
        <taxon>Nitrobacteraceae</taxon>
        <taxon>Bradyrhizobium</taxon>
    </lineage>
</organism>
<dbReference type="Proteomes" id="UP000316291">
    <property type="component" value="Unassembled WGS sequence"/>
</dbReference>
<dbReference type="EMBL" id="VLLA01000005">
    <property type="protein sequence ID" value="TWI71980.1"/>
    <property type="molecule type" value="Genomic_DNA"/>
</dbReference>
<dbReference type="InterPro" id="IPR009772">
    <property type="entry name" value="CDC123"/>
</dbReference>
<protein>
    <submittedName>
        <fullName evidence="2">D123 protein</fullName>
    </submittedName>
</protein>
<reference evidence="2 3" key="1">
    <citation type="journal article" date="2015" name="Stand. Genomic Sci.">
        <title>Genomic Encyclopedia of Bacterial and Archaeal Type Strains, Phase III: the genomes of soil and plant-associated and newly described type strains.</title>
        <authorList>
            <person name="Whitman W.B."/>
            <person name="Woyke T."/>
            <person name="Klenk H.P."/>
            <person name="Zhou Y."/>
            <person name="Lilburn T.G."/>
            <person name="Beck B.J."/>
            <person name="De Vos P."/>
            <person name="Vandamme P."/>
            <person name="Eisen J.A."/>
            <person name="Garrity G."/>
            <person name="Hugenholtz P."/>
            <person name="Kyrpides N.C."/>
        </authorList>
    </citation>
    <scope>NUCLEOTIDE SEQUENCE [LARGE SCALE GENOMIC DNA]</scope>
    <source>
        <strain evidence="2 3">CGMCC 1.10948</strain>
    </source>
</reference>
<sequence length="291" mass="33039">MVTFSDATASREGAERFINVASPTFLENWPLGLRKLSVRQTDVRLSRMQCAGILRYLKLRDIGAVDNVATNPFAINRLDDAIESIRPRLNTALRSYYRGAYLRFGSRSPKDSAHGLRYGFRVRSAQQSLAIILTSRERVRFDLAVAHLAGYQSHLFLREWINVPQWKEFRCFMLGRQLRGISQYHYTEGVTYPGIVANANDIRRSLSSFFTKFRDASHLDDVIFDVAFNESSDPILIEINPSSKSGLSDLCLFHGMQLDGRFRFLGDGHDYKRVCRARSARVSPSSLSGAE</sequence>